<dbReference type="GO" id="GO:0046872">
    <property type="term" value="F:metal ion binding"/>
    <property type="evidence" value="ECO:0007669"/>
    <property type="project" value="UniProtKB-KW"/>
</dbReference>
<name>A0A1I0BL32_9FIRM</name>
<evidence type="ECO:0000256" key="4">
    <source>
        <dbReference type="ARBA" id="ARBA00022683"/>
    </source>
</evidence>
<dbReference type="Proteomes" id="UP000198508">
    <property type="component" value="Unassembled WGS sequence"/>
</dbReference>
<keyword evidence="1" id="KW-0813">Transport</keyword>
<dbReference type="CDD" id="cd00215">
    <property type="entry name" value="PTS_IIA_lac"/>
    <property type="match status" value="1"/>
</dbReference>
<evidence type="ECO:0000313" key="8">
    <source>
        <dbReference type="EMBL" id="SET07303.1"/>
    </source>
</evidence>
<accession>A0A1I0BL32</accession>
<proteinExistence type="predicted"/>
<evidence type="ECO:0000256" key="3">
    <source>
        <dbReference type="ARBA" id="ARBA00022679"/>
    </source>
</evidence>
<dbReference type="PANTHER" id="PTHR34382:SF7">
    <property type="entry name" value="PTS SYSTEM N,N'-DIACETYLCHITOBIOSE-SPECIFIC EIIA COMPONENT"/>
    <property type="match status" value="1"/>
</dbReference>
<evidence type="ECO:0000256" key="1">
    <source>
        <dbReference type="ARBA" id="ARBA00022448"/>
    </source>
</evidence>
<evidence type="ECO:0000256" key="5">
    <source>
        <dbReference type="PIRSR" id="PIRSR000699-1"/>
    </source>
</evidence>
<sequence>MSMEETIMTLVVKSGQARSAAYEALGEAKQGRFEEAQQKMRESAQWVMEAHDIQTELLVMEARGEMNQISLIGVHAQDHLMDCMLARELITEMIELYRALSHKKDKEDGQ</sequence>
<keyword evidence="4" id="KW-0598">Phosphotransferase system</keyword>
<dbReference type="PANTHER" id="PTHR34382">
    <property type="entry name" value="PTS SYSTEM N,N'-DIACETYLCHITOBIOSE-SPECIFIC EIIA COMPONENT"/>
    <property type="match status" value="1"/>
</dbReference>
<keyword evidence="6" id="KW-0460">Magnesium</keyword>
<dbReference type="AlphaFoldDB" id="A0A1I0BL32"/>
<dbReference type="RefSeq" id="WP_092360654.1">
    <property type="nucleotide sequence ID" value="NZ_FOIM01000002.1"/>
</dbReference>
<dbReference type="GO" id="GO:0016740">
    <property type="term" value="F:transferase activity"/>
    <property type="evidence" value="ECO:0007669"/>
    <property type="project" value="UniProtKB-KW"/>
</dbReference>
<dbReference type="STRING" id="460384.SAMN05216313_1025"/>
<dbReference type="PROSITE" id="PS51095">
    <property type="entry name" value="PTS_EIIA_TYPE_3"/>
    <property type="match status" value="1"/>
</dbReference>
<keyword evidence="6" id="KW-0479">Metal-binding</keyword>
<dbReference type="GO" id="GO:0009401">
    <property type="term" value="P:phosphoenolpyruvate-dependent sugar phosphotransferase system"/>
    <property type="evidence" value="ECO:0007669"/>
    <property type="project" value="UniProtKB-KW"/>
</dbReference>
<feature type="binding site" evidence="6">
    <location>
        <position position="78"/>
    </location>
    <ligand>
        <name>Mg(2+)</name>
        <dbReference type="ChEBI" id="CHEBI:18420"/>
        <note>ligand shared between all trimeric partners</note>
    </ligand>
</feature>
<evidence type="ECO:0000313" key="9">
    <source>
        <dbReference type="Proteomes" id="UP000198508"/>
    </source>
</evidence>
<gene>
    <name evidence="8" type="ORF">SAMN05216313_1025</name>
</gene>
<feature type="modified residue" description="Phosphohistidine; by HPr" evidence="7">
    <location>
        <position position="75"/>
    </location>
</feature>
<evidence type="ECO:0000256" key="6">
    <source>
        <dbReference type="PIRSR" id="PIRSR000699-2"/>
    </source>
</evidence>
<evidence type="ECO:0000256" key="2">
    <source>
        <dbReference type="ARBA" id="ARBA00022597"/>
    </source>
</evidence>
<dbReference type="InterPro" id="IPR036542">
    <property type="entry name" value="PTS_IIA_lac/cel_sf"/>
</dbReference>
<protein>
    <submittedName>
        <fullName evidence="8">PTS system, cellobiose-specific IIA component</fullName>
    </submittedName>
</protein>
<keyword evidence="3" id="KW-0808">Transferase</keyword>
<comment type="cofactor">
    <cofactor evidence="6">
        <name>Mg(2+)</name>
        <dbReference type="ChEBI" id="CHEBI:18420"/>
    </cofactor>
    <text evidence="6">Binds 1 Mg(2+) ion per trimer.</text>
</comment>
<dbReference type="PIRSF" id="PIRSF000699">
    <property type="entry name" value="PTS_IILac_III"/>
    <property type="match status" value="1"/>
</dbReference>
<dbReference type="InterPro" id="IPR003188">
    <property type="entry name" value="PTS_IIA_lac/cel"/>
</dbReference>
<keyword evidence="9" id="KW-1185">Reference proteome</keyword>
<organism evidence="8 9">
    <name type="scientific">Enterocloster lavalensis</name>
    <dbReference type="NCBI Taxonomy" id="460384"/>
    <lineage>
        <taxon>Bacteria</taxon>
        <taxon>Bacillati</taxon>
        <taxon>Bacillota</taxon>
        <taxon>Clostridia</taxon>
        <taxon>Lachnospirales</taxon>
        <taxon>Lachnospiraceae</taxon>
        <taxon>Enterocloster</taxon>
    </lineage>
</organism>
<reference evidence="9" key="1">
    <citation type="submission" date="2016-10" db="EMBL/GenBank/DDBJ databases">
        <authorList>
            <person name="Varghese N."/>
            <person name="Submissions S."/>
        </authorList>
    </citation>
    <scope>NUCLEOTIDE SEQUENCE [LARGE SCALE GENOMIC DNA]</scope>
    <source>
        <strain evidence="9">NLAE-zl-G277</strain>
    </source>
</reference>
<dbReference type="EMBL" id="FOIM01000002">
    <property type="protein sequence ID" value="SET07303.1"/>
    <property type="molecule type" value="Genomic_DNA"/>
</dbReference>
<evidence type="ECO:0000256" key="7">
    <source>
        <dbReference type="PROSITE-ProRule" id="PRU00418"/>
    </source>
</evidence>
<dbReference type="Gene3D" id="1.20.58.80">
    <property type="entry name" value="Phosphotransferase system, lactose/cellobiose-type IIA subunit"/>
    <property type="match status" value="1"/>
</dbReference>
<feature type="active site" description="Tele-phosphohistidine intermediate" evidence="5">
    <location>
        <position position="75"/>
    </location>
</feature>
<dbReference type="SUPFAM" id="SSF46973">
    <property type="entry name" value="Enzyme IIa from lactose specific PTS, IIa-lac"/>
    <property type="match status" value="1"/>
</dbReference>
<keyword evidence="2" id="KW-0762">Sugar transport</keyword>
<dbReference type="Pfam" id="PF02255">
    <property type="entry name" value="PTS_IIA"/>
    <property type="match status" value="1"/>
</dbReference>